<dbReference type="AlphaFoldDB" id="A0A939IXL6"/>
<keyword evidence="5" id="KW-0378">Hydrolase</keyword>
<dbReference type="InterPro" id="IPR022307">
    <property type="entry name" value="Helicase_put_actinobac"/>
</dbReference>
<dbReference type="Pfam" id="PF09369">
    <property type="entry name" value="MZB"/>
    <property type="match status" value="1"/>
</dbReference>
<feature type="domain" description="Helicase ATP-binding" evidence="3">
    <location>
        <begin position="73"/>
        <end position="255"/>
    </location>
</feature>
<evidence type="ECO:0000259" key="3">
    <source>
        <dbReference type="PROSITE" id="PS51192"/>
    </source>
</evidence>
<dbReference type="GO" id="GO:0043138">
    <property type="term" value="F:3'-5' DNA helicase activity"/>
    <property type="evidence" value="ECO:0007669"/>
    <property type="project" value="TreeGrafter"/>
</dbReference>
<dbReference type="GO" id="GO:0036297">
    <property type="term" value="P:interstrand cross-link repair"/>
    <property type="evidence" value="ECO:0007669"/>
    <property type="project" value="TreeGrafter"/>
</dbReference>
<dbReference type="GO" id="GO:0006289">
    <property type="term" value="P:nucleotide-excision repair"/>
    <property type="evidence" value="ECO:0007669"/>
    <property type="project" value="TreeGrafter"/>
</dbReference>
<dbReference type="InterPro" id="IPR001650">
    <property type="entry name" value="Helicase_C-like"/>
</dbReference>
<dbReference type="GO" id="GO:0003676">
    <property type="term" value="F:nucleic acid binding"/>
    <property type="evidence" value="ECO:0007669"/>
    <property type="project" value="InterPro"/>
</dbReference>
<evidence type="ECO:0000313" key="5">
    <source>
        <dbReference type="EMBL" id="MBN9643792.1"/>
    </source>
</evidence>
<dbReference type="SUPFAM" id="SSF52540">
    <property type="entry name" value="P-loop containing nucleoside triphosphate hydrolases"/>
    <property type="match status" value="1"/>
</dbReference>
<dbReference type="PROSITE" id="PS51194">
    <property type="entry name" value="HELICASE_CTER"/>
    <property type="match status" value="1"/>
</dbReference>
<dbReference type="PANTHER" id="PTHR47957:SF3">
    <property type="entry name" value="ATP-DEPENDENT HELICASE HRQ1"/>
    <property type="match status" value="1"/>
</dbReference>
<keyword evidence="5" id="KW-0347">Helicase</keyword>
<dbReference type="CDD" id="cd17923">
    <property type="entry name" value="DEXHc_Hrq1-like"/>
    <property type="match status" value="1"/>
</dbReference>
<evidence type="ECO:0000313" key="6">
    <source>
        <dbReference type="Proteomes" id="UP000664332"/>
    </source>
</evidence>
<evidence type="ECO:0000259" key="4">
    <source>
        <dbReference type="PROSITE" id="PS51194"/>
    </source>
</evidence>
<name>A0A939IXL6_9CORY</name>
<comment type="caution">
    <text evidence="5">The sequence shown here is derived from an EMBL/GenBank/DDBJ whole genome shotgun (WGS) entry which is preliminary data.</text>
</comment>
<evidence type="ECO:0000256" key="2">
    <source>
        <dbReference type="ARBA" id="ARBA00022840"/>
    </source>
</evidence>
<dbReference type="PANTHER" id="PTHR47957">
    <property type="entry name" value="ATP-DEPENDENT HELICASE HRQ1"/>
    <property type="match status" value="1"/>
</dbReference>
<dbReference type="PROSITE" id="PS51192">
    <property type="entry name" value="HELICASE_ATP_BIND_1"/>
    <property type="match status" value="1"/>
</dbReference>
<dbReference type="CDD" id="cd18797">
    <property type="entry name" value="SF2_C_Hrq"/>
    <property type="match status" value="1"/>
</dbReference>
<dbReference type="GO" id="GO:0005524">
    <property type="term" value="F:ATP binding"/>
    <property type="evidence" value="ECO:0007669"/>
    <property type="project" value="UniProtKB-KW"/>
</dbReference>
<dbReference type="SMART" id="SM00490">
    <property type="entry name" value="HELICc"/>
    <property type="match status" value="1"/>
</dbReference>
<evidence type="ECO:0000256" key="1">
    <source>
        <dbReference type="ARBA" id="ARBA00022741"/>
    </source>
</evidence>
<dbReference type="Proteomes" id="UP000664332">
    <property type="component" value="Unassembled WGS sequence"/>
</dbReference>
<dbReference type="InterPro" id="IPR018973">
    <property type="entry name" value="MZB"/>
</dbReference>
<gene>
    <name evidence="5" type="ORF">JZY06_04020</name>
</gene>
<reference evidence="5" key="1">
    <citation type="submission" date="2021-03" db="EMBL/GenBank/DDBJ databases">
        <authorList>
            <person name="Sun Q."/>
        </authorList>
    </citation>
    <scope>NUCLEOTIDE SEQUENCE</scope>
    <source>
        <strain evidence="5">CCM 8862</strain>
    </source>
</reference>
<dbReference type="EMBL" id="JAFLEQ010000008">
    <property type="protein sequence ID" value="MBN9643792.1"/>
    <property type="molecule type" value="Genomic_DNA"/>
</dbReference>
<feature type="domain" description="Helicase C-terminal" evidence="4">
    <location>
        <begin position="299"/>
        <end position="455"/>
    </location>
</feature>
<keyword evidence="2" id="KW-0067">ATP-binding</keyword>
<dbReference type="Gene3D" id="3.40.50.300">
    <property type="entry name" value="P-loop containing nucleotide triphosphate hydrolases"/>
    <property type="match status" value="2"/>
</dbReference>
<dbReference type="InterPro" id="IPR014001">
    <property type="entry name" value="Helicase_ATP-bd"/>
</dbReference>
<protein>
    <submittedName>
        <fullName evidence="5">DEAD/DEAH box helicase</fullName>
    </submittedName>
</protein>
<dbReference type="InterPro" id="IPR027417">
    <property type="entry name" value="P-loop_NTPase"/>
</dbReference>
<sequence>MLPQNPPPSTYGDQIADEVIRRLPESTATWRHTSPPRRAVYGPWPAWLADDIRRTLSEELGIPRLYRHQASCAEAAHRGRNVIITTGTASGKSLAYLLPVLSALHDDPRACALYVSPTKALANNQLAFISRLCRLTPGLERVTPSAYDGDTPQQARRSIRDDARLIVTNPEMIHLSFAGAHQRWTRFLRNLSFIVIDECHTCRGVFGAHIALVIRRLVRVARRYGADPTIIMASATTRDPVMLARRLTGQDAVAITTDDSPAATRTTVLWEPGFSGDGDTGDSTRRGGPPVRIPAYADAAEIMATAITEGARTLVFARSRRQAEIIALRAHDSLALSGNKDLAGKVAAYRAGYLAGDRRRLEQALDDGELVGVAATTALELGIDIGGLDCVVVTGWPGTVAGFTQQAGRAGRRGQSSLVVLVARDDPLDMYLIHHPEAVVDAPVEKTVFNPSNPYVLSGHLLCACVELPLSAAEVRGLDATAVAADLVHAGLLRWRGEKLFAVERPLDDNDALPTPRTAHRMVNLRGGTGQEITIIDCDNGAVLGTVGRSMAFKQVHAGAVYLHMGDSYVVEDLDLINSAAFVRRKVPDFSTVPMSATDIRIVADPEEDTLVNPSPGLWVAAVDVEVTTTVTGYRKKLLGSDLVDTIALDLPPDTLFTRAVSYTLDPAVVEALGITAADLPGALHAAEHAAIGLLPLVASCDRWDIGGVSTALHADTGLPTVFVYDGYPGGAGFADCGFERFHDWITATCQVVKDCPCTDGCPSCVQSPKCGNGNSPLSKSGAVAVLSALSAMTAGMG</sequence>
<dbReference type="Pfam" id="PF00271">
    <property type="entry name" value="Helicase_C"/>
    <property type="match status" value="1"/>
</dbReference>
<keyword evidence="6" id="KW-1185">Reference proteome</keyword>
<dbReference type="NCBIfam" id="TIGR03817">
    <property type="entry name" value="DECH_helic"/>
    <property type="match status" value="1"/>
</dbReference>
<accession>A0A939IXL6</accession>
<proteinExistence type="predicted"/>
<organism evidence="5 6">
    <name type="scientific">Corynebacterium mendelii</name>
    <dbReference type="NCBI Taxonomy" id="2765362"/>
    <lineage>
        <taxon>Bacteria</taxon>
        <taxon>Bacillati</taxon>
        <taxon>Actinomycetota</taxon>
        <taxon>Actinomycetes</taxon>
        <taxon>Mycobacteriales</taxon>
        <taxon>Corynebacteriaceae</taxon>
        <taxon>Corynebacterium</taxon>
    </lineage>
</organism>
<dbReference type="Pfam" id="PF00270">
    <property type="entry name" value="DEAD"/>
    <property type="match status" value="1"/>
</dbReference>
<dbReference type="SMART" id="SM00487">
    <property type="entry name" value="DEXDc"/>
    <property type="match status" value="1"/>
</dbReference>
<dbReference type="InterPro" id="IPR011545">
    <property type="entry name" value="DEAD/DEAH_box_helicase_dom"/>
</dbReference>
<keyword evidence="1" id="KW-0547">Nucleotide-binding</keyword>